<dbReference type="InterPro" id="IPR001851">
    <property type="entry name" value="ABC_transp_permease"/>
</dbReference>
<feature type="transmembrane region" description="Helical" evidence="6">
    <location>
        <begin position="228"/>
        <end position="249"/>
    </location>
</feature>
<evidence type="ECO:0000256" key="6">
    <source>
        <dbReference type="SAM" id="Phobius"/>
    </source>
</evidence>
<reference evidence="7" key="1">
    <citation type="submission" date="2023-11" db="EMBL/GenBank/DDBJ databases">
        <title>Scrofimicrobium hongkongense sp. nov., isolated from a patient with peritonitis.</title>
        <authorList>
            <person name="Lao H.Y."/>
            <person name="Wong A.Y.P."/>
            <person name="Ng T.L."/>
            <person name="Wong R.Y.L."/>
            <person name="Yau M.C.Y."/>
            <person name="Lam J.Y.W."/>
            <person name="Siu G.K.H."/>
        </authorList>
    </citation>
    <scope>NUCLEOTIDE SEQUENCE</scope>
    <source>
        <strain evidence="7">R131</strain>
    </source>
</reference>
<feature type="transmembrane region" description="Helical" evidence="6">
    <location>
        <begin position="27"/>
        <end position="48"/>
    </location>
</feature>
<dbReference type="PANTHER" id="PTHR32196">
    <property type="entry name" value="ABC TRANSPORTER PERMEASE PROTEIN YPHD-RELATED-RELATED"/>
    <property type="match status" value="1"/>
</dbReference>
<feature type="transmembrane region" description="Helical" evidence="6">
    <location>
        <begin position="108"/>
        <end position="131"/>
    </location>
</feature>
<organism evidence="7">
    <name type="scientific">Scrofimicrobium appendicitidis</name>
    <dbReference type="NCBI Taxonomy" id="3079930"/>
    <lineage>
        <taxon>Bacteria</taxon>
        <taxon>Bacillati</taxon>
        <taxon>Actinomycetota</taxon>
        <taxon>Actinomycetes</taxon>
        <taxon>Actinomycetales</taxon>
        <taxon>Actinomycetaceae</taxon>
        <taxon>Scrofimicrobium</taxon>
    </lineage>
</organism>
<feature type="transmembrane region" description="Helical" evidence="6">
    <location>
        <begin position="311"/>
        <end position="327"/>
    </location>
</feature>
<evidence type="ECO:0000256" key="3">
    <source>
        <dbReference type="ARBA" id="ARBA00022692"/>
    </source>
</evidence>
<dbReference type="Pfam" id="PF02653">
    <property type="entry name" value="BPD_transp_2"/>
    <property type="match status" value="1"/>
</dbReference>
<dbReference type="EMBL" id="CP138335">
    <property type="protein sequence ID" value="XBW07515.1"/>
    <property type="molecule type" value="Genomic_DNA"/>
</dbReference>
<evidence type="ECO:0000256" key="1">
    <source>
        <dbReference type="ARBA" id="ARBA00004651"/>
    </source>
</evidence>
<evidence type="ECO:0000256" key="2">
    <source>
        <dbReference type="ARBA" id="ARBA00022475"/>
    </source>
</evidence>
<keyword evidence="4 6" id="KW-1133">Transmembrane helix</keyword>
<dbReference type="KEGG" id="sapp:SAC06_07660"/>
<dbReference type="RefSeq" id="WP_350257720.1">
    <property type="nucleotide sequence ID" value="NZ_CP138335.1"/>
</dbReference>
<name>A0AAU7V611_9ACTO</name>
<gene>
    <name evidence="7" type="ORF">SAC06_07660</name>
</gene>
<keyword evidence="2" id="KW-1003">Cell membrane</keyword>
<keyword evidence="3 6" id="KW-0812">Transmembrane</keyword>
<protein>
    <submittedName>
        <fullName evidence="7">ABC transporter permease</fullName>
    </submittedName>
</protein>
<keyword evidence="5 6" id="KW-0472">Membrane</keyword>
<comment type="subcellular location">
    <subcellularLocation>
        <location evidence="1">Cell membrane</location>
        <topology evidence="1">Multi-pass membrane protein</topology>
    </subcellularLocation>
</comment>
<dbReference type="CDD" id="cd06579">
    <property type="entry name" value="TM_PBP1_transp_AraH_like"/>
    <property type="match status" value="1"/>
</dbReference>
<dbReference type="GO" id="GO:0022857">
    <property type="term" value="F:transmembrane transporter activity"/>
    <property type="evidence" value="ECO:0007669"/>
    <property type="project" value="InterPro"/>
</dbReference>
<feature type="transmembrane region" description="Helical" evidence="6">
    <location>
        <begin position="138"/>
        <end position="156"/>
    </location>
</feature>
<accession>A0AAU7V611</accession>
<sequence>MRQPEAPLEEMPTGTRNSVPSWLRNPALVAGIIAIILIVVGQLVSPGFGSYGQVVSMLRVASFLGFIAIGQTIVILTGGDGIDLSVGKVATFAAIIASKMMAGSDEGLLLAIAVPLAVGAAIGLVNGLGVLYLRIPPFVMTLGMMGVVQGLILAYTQGKAGGRSAPALTALVNDRWLFQLPGVLFLWLIATILITLMLRHTSLGWNIYAVGANRTAARLSGVPVNRTILLAYSASGLFAALGGIMLLGYTETVFLNLADDYTLRSVAAVVIGGTLVSGGIGGYVGSAVGAILLTVLTSFLTTINMPESGRIVINGLVLITLLAVYGRQRRLRS</sequence>
<evidence type="ECO:0000313" key="7">
    <source>
        <dbReference type="EMBL" id="XBW07515.1"/>
    </source>
</evidence>
<dbReference type="AlphaFoldDB" id="A0AAU7V611"/>
<proteinExistence type="predicted"/>
<evidence type="ECO:0000256" key="5">
    <source>
        <dbReference type="ARBA" id="ARBA00023136"/>
    </source>
</evidence>
<feature type="transmembrane region" description="Helical" evidence="6">
    <location>
        <begin position="60"/>
        <end position="79"/>
    </location>
</feature>
<dbReference type="GO" id="GO:0005886">
    <property type="term" value="C:plasma membrane"/>
    <property type="evidence" value="ECO:0007669"/>
    <property type="project" value="UniProtKB-SubCell"/>
</dbReference>
<evidence type="ECO:0000256" key="4">
    <source>
        <dbReference type="ARBA" id="ARBA00022989"/>
    </source>
</evidence>
<feature type="transmembrane region" description="Helical" evidence="6">
    <location>
        <begin position="176"/>
        <end position="198"/>
    </location>
</feature>
<dbReference type="PANTHER" id="PTHR32196:SF63">
    <property type="entry name" value="INNER MEMBRANE ABC TRANSPORTER PERMEASE PROTEIN YJFF"/>
    <property type="match status" value="1"/>
</dbReference>